<organism evidence="7">
    <name type="scientific">Cupriavidus necator</name>
    <name type="common">Alcaligenes eutrophus</name>
    <name type="synonym">Ralstonia eutropha</name>
    <dbReference type="NCBI Taxonomy" id="106590"/>
    <lineage>
        <taxon>Bacteria</taxon>
        <taxon>Pseudomonadati</taxon>
        <taxon>Pseudomonadota</taxon>
        <taxon>Betaproteobacteria</taxon>
        <taxon>Burkholderiales</taxon>
        <taxon>Burkholderiaceae</taxon>
        <taxon>Cupriavidus</taxon>
    </lineage>
</organism>
<dbReference type="Gene3D" id="1.10.287.470">
    <property type="entry name" value="Helix hairpin bin"/>
    <property type="match status" value="1"/>
</dbReference>
<dbReference type="Gene3D" id="2.40.420.20">
    <property type="match status" value="1"/>
</dbReference>
<name>A0A1K0JPB9_CUPNE</name>
<dbReference type="InterPro" id="IPR058624">
    <property type="entry name" value="MdtA-like_HH"/>
</dbReference>
<evidence type="ECO:0000259" key="5">
    <source>
        <dbReference type="Pfam" id="PF25944"/>
    </source>
</evidence>
<feature type="domain" description="Multidrug resistance protein MdtA-like beta-barrel" evidence="5">
    <location>
        <begin position="209"/>
        <end position="298"/>
    </location>
</feature>
<dbReference type="Gene3D" id="2.40.50.100">
    <property type="match status" value="1"/>
</dbReference>
<dbReference type="InterPro" id="IPR058626">
    <property type="entry name" value="MdtA-like_b-barrel"/>
</dbReference>
<dbReference type="GO" id="GO:0022857">
    <property type="term" value="F:transmembrane transporter activity"/>
    <property type="evidence" value="ECO:0007669"/>
    <property type="project" value="InterPro"/>
</dbReference>
<dbReference type="PANTHER" id="PTHR30158">
    <property type="entry name" value="ACRA/E-RELATED COMPONENT OF DRUG EFFLUX TRANSPORTER"/>
    <property type="match status" value="1"/>
</dbReference>
<dbReference type="FunFam" id="2.40.420.20:FF:000001">
    <property type="entry name" value="Efflux RND transporter periplasmic adaptor subunit"/>
    <property type="match status" value="1"/>
</dbReference>
<evidence type="ECO:0000256" key="1">
    <source>
        <dbReference type="ARBA" id="ARBA00004196"/>
    </source>
</evidence>
<gene>
    <name evidence="7" type="primary">acrE</name>
    <name evidence="7" type="ORF">CNECB9_3480083</name>
</gene>
<dbReference type="Pfam" id="PF25967">
    <property type="entry name" value="RND-MFP_C"/>
    <property type="match status" value="1"/>
</dbReference>
<dbReference type="Pfam" id="PF25944">
    <property type="entry name" value="Beta-barrel_RND"/>
    <property type="match status" value="1"/>
</dbReference>
<dbReference type="Pfam" id="PF25917">
    <property type="entry name" value="BSH_RND"/>
    <property type="match status" value="1"/>
</dbReference>
<evidence type="ECO:0000313" key="7">
    <source>
        <dbReference type="EMBL" id="SCU76926.1"/>
    </source>
</evidence>
<proteinExistence type="inferred from homology"/>
<dbReference type="GO" id="GO:0046677">
    <property type="term" value="P:response to antibiotic"/>
    <property type="evidence" value="ECO:0007669"/>
    <property type="project" value="TreeGrafter"/>
</dbReference>
<comment type="similarity">
    <text evidence="2">Belongs to the membrane fusion protein (MFP) (TC 8.A.1) family.</text>
</comment>
<comment type="subcellular location">
    <subcellularLocation>
        <location evidence="1">Cell envelope</location>
    </subcellularLocation>
</comment>
<dbReference type="Gene3D" id="2.40.30.170">
    <property type="match status" value="1"/>
</dbReference>
<evidence type="ECO:0000256" key="2">
    <source>
        <dbReference type="ARBA" id="ARBA00009477"/>
    </source>
</evidence>
<sequence length="398" mass="43113">MAQSFCRFQENPQLAHHSFLRASQALFPLALAALLAGCGEPEAARAVSAPQVGVYQVQAQPLALTSDLPGRTSAYRVAEVRPQVSGIIQKRAFVEGSEVRQGQPLYQIDSRTYNAQLARAEANLRNAGNLAQRYERLLQTNAVSQQQYDDAQSGWLQAQADAQMARINVQYTQVLSPISGRIGRSAVTEGALVTNGQSQELATVTQLDPIYVDVTQPITKLLGLQRALESGDLQNGARDAEVSLTLDDGSVYPLKGTLKFSEVRVDPTTGSVTLRAEFPNPQRKLLPGMFVRAQLNEGVNEAALLVPQQAVVRDSRGLPHVWLVTADNRVEQREVETLRTVGNAWLVGKGLAQGDRVVTEGLQRLSQGAKVEPVAAGNVKLVTDFTRTTLAANQGARD</sequence>
<dbReference type="NCBIfam" id="TIGR01730">
    <property type="entry name" value="RND_mfp"/>
    <property type="match status" value="1"/>
</dbReference>
<dbReference type="InterPro" id="IPR006143">
    <property type="entry name" value="RND_pump_MFP"/>
</dbReference>
<dbReference type="GO" id="GO:0005886">
    <property type="term" value="C:plasma membrane"/>
    <property type="evidence" value="ECO:0007669"/>
    <property type="project" value="UniProtKB-SubCell"/>
</dbReference>
<evidence type="ECO:0000259" key="6">
    <source>
        <dbReference type="Pfam" id="PF25967"/>
    </source>
</evidence>
<reference evidence="7" key="1">
    <citation type="submission" date="2016-09" db="EMBL/GenBank/DDBJ databases">
        <authorList>
            <person name="Capua I."/>
            <person name="De Benedictis P."/>
            <person name="Joannis T."/>
            <person name="Lombin L.H."/>
            <person name="Cattoli G."/>
        </authorList>
    </citation>
    <scope>NUCLEOTIDE SEQUENCE</scope>
    <source>
        <strain evidence="7">B9</strain>
    </source>
</reference>
<dbReference type="InterPro" id="IPR058625">
    <property type="entry name" value="MdtA-like_BSH"/>
</dbReference>
<feature type="domain" description="Multidrug resistance protein MdtA-like alpha-helical hairpin" evidence="3">
    <location>
        <begin position="112"/>
        <end position="172"/>
    </location>
</feature>
<evidence type="ECO:0000259" key="3">
    <source>
        <dbReference type="Pfam" id="PF25876"/>
    </source>
</evidence>
<protein>
    <submittedName>
        <fullName evidence="7">Cytoplasmic membrane lipoprotein</fullName>
    </submittedName>
</protein>
<dbReference type="SUPFAM" id="SSF111369">
    <property type="entry name" value="HlyD-like secretion proteins"/>
    <property type="match status" value="1"/>
</dbReference>
<dbReference type="RefSeq" id="WP_422696046.1">
    <property type="nucleotide sequence ID" value="NZ_FMSH01000277.1"/>
</dbReference>
<dbReference type="PANTHER" id="PTHR30158:SF3">
    <property type="entry name" value="MULTIDRUG EFFLUX PUMP SUBUNIT ACRA-RELATED"/>
    <property type="match status" value="1"/>
</dbReference>
<accession>A0A1K0JPB9</accession>
<dbReference type="AlphaFoldDB" id="A0A1K0JPB9"/>
<evidence type="ECO:0000259" key="4">
    <source>
        <dbReference type="Pfam" id="PF25917"/>
    </source>
</evidence>
<dbReference type="Pfam" id="PF25876">
    <property type="entry name" value="HH_MFP_RND"/>
    <property type="match status" value="1"/>
</dbReference>
<keyword evidence="7" id="KW-0449">Lipoprotein</keyword>
<feature type="domain" description="Multidrug resistance protein MdtA-like C-terminal permuted SH3" evidence="6">
    <location>
        <begin position="303"/>
        <end position="364"/>
    </location>
</feature>
<feature type="domain" description="Multidrug resistance protein MdtA-like barrel-sandwich hybrid" evidence="4">
    <location>
        <begin position="76"/>
        <end position="205"/>
    </location>
</feature>
<dbReference type="EMBL" id="FMSH01000277">
    <property type="protein sequence ID" value="SCU76926.1"/>
    <property type="molecule type" value="Genomic_DNA"/>
</dbReference>
<dbReference type="InterPro" id="IPR058627">
    <property type="entry name" value="MdtA-like_C"/>
</dbReference>